<evidence type="ECO:0000256" key="1">
    <source>
        <dbReference type="SAM" id="Phobius"/>
    </source>
</evidence>
<keyword evidence="1" id="KW-0472">Membrane</keyword>
<proteinExistence type="predicted"/>
<feature type="transmembrane region" description="Helical" evidence="1">
    <location>
        <begin position="556"/>
        <end position="573"/>
    </location>
</feature>
<organism evidence="2 3">
    <name type="scientific">Chroomonas mesostigmatica CCMP1168</name>
    <dbReference type="NCBI Taxonomy" id="1195612"/>
    <lineage>
        <taxon>Eukaryota</taxon>
        <taxon>Cryptophyceae</taxon>
        <taxon>Pyrenomonadales</taxon>
        <taxon>Chroomonadaceae</taxon>
        <taxon>Chroomonas</taxon>
    </lineage>
</organism>
<keyword evidence="1" id="KW-1133">Transmembrane helix</keyword>
<feature type="transmembrane region" description="Helical" evidence="1">
    <location>
        <begin position="852"/>
        <end position="872"/>
    </location>
</feature>
<evidence type="ECO:0000313" key="2">
    <source>
        <dbReference type="EMBL" id="AFP65538.1"/>
    </source>
</evidence>
<sequence length="977" mass="118936">MELYQIWSNFQNTITFHFLSFLFFSKKFQLNFLKNIVNHPTIGFSFLGKKDIYQKIIKSSQINPNLQKVLSRKKENNSYKIFDFYFGEFYSSFIFNKKINPSYYKLCLSFLKFIKNFISKIYFLKFKKIKISKQLSMKKQKKETLISTKFKILKELPTSPVFFFKMNLFVFFLGKNEKNGKVFKVLNFYGSLGFEYIMKKKNIFYKKKRSFIDSKTKKKKCIKESAIFFGKNFIIFLKYQVLKNSKTNSFFSYFSQNMKKKNLICQFFLKINNYRKWVSLNVSLSKQLVFFTKFLNFKLTFYLIRFFKENNSPLTNFYTLKIPLVILFKILIVYKKFFRIKFLIKLFGVIYRRRVKGEISKNRKFSNFKNPIFLVHLSSLNIFTISNFLNMKTYIDINYEKNPKKITIECLDFTKTYSKAPFCFFLKKDFKRLFFVESFWFLSQSTVFQCKNCIFCFFEIFLKNFFFFSSKIELNFLVKCIKVSFFNSYIFCMSFKNIIYCLDFIILLKTTSKKCFFKIKIMKLLFGCIKKIFKYSEKEYLSFYIFLKDTFFSSEFYTFLFFIFDSSFSHIFFSKKGFSYDNFFFLKNPLSLGKIQTLKIRRHNMEISNFHSPKKKNKKAKFKKNFQFLIRFLEKNVNLGPNRDYNFFIPNSISFLVGKIQKPLFSKFLFFFLQKLLKGHFSRKIKINIIRFFQWKLINKSDHCILENFFYFYNDKSIISDKKFGHCFFSYFKNFQKILNLNTKKKLLYFIFYHIYFNQNLIYEKIFAFLELLYSKSRKKLNSHNIKKIILFLFKKTEIFFRTRKFKSKLKKLFFHSKIINLYNALSIYFCYRQSKKFFFMIISLYNIENQFLFLTFELIILFNWLAFKNNLYFIHFSSKKKISELVNKHLVFKRIFFLKSFSPIELKEKIFISWIKNIFFSEFKSTFLKLSSPNNNKKLKKNFFRIGDGSEIPFVSSQHLEIKTLKITNFVFLKKK</sequence>
<keyword evidence="2" id="KW-0542">Nucleomorph</keyword>
<evidence type="ECO:0000313" key="3">
    <source>
        <dbReference type="Proteomes" id="UP000243348"/>
    </source>
</evidence>
<dbReference type="AlphaFoldDB" id="J7G8D2"/>
<accession>J7G8D2</accession>
<dbReference type="Proteomes" id="UP000243348">
    <property type="component" value="Nucleomorph 2"/>
</dbReference>
<name>J7G8D2_9CRYP</name>
<feature type="transmembrane region" description="Helical" evidence="1">
    <location>
        <begin position="813"/>
        <end position="832"/>
    </location>
</feature>
<feature type="transmembrane region" description="Helical" evidence="1">
    <location>
        <begin position="316"/>
        <end position="334"/>
    </location>
</feature>
<feature type="transmembrane region" description="Helical" evidence="1">
    <location>
        <begin position="483"/>
        <end position="508"/>
    </location>
</feature>
<geneLocation type="nucleomorph" evidence="2"/>
<gene>
    <name evidence="2" type="ORF">CMESO_373</name>
</gene>
<keyword evidence="1" id="KW-0812">Transmembrane</keyword>
<dbReference type="EMBL" id="CP003681">
    <property type="protein sequence ID" value="AFP65538.1"/>
    <property type="molecule type" value="Genomic_DNA"/>
</dbReference>
<protein>
    <submittedName>
        <fullName evidence="2">Uncharacterized protein</fullName>
    </submittedName>
</protein>
<reference evidence="2 3" key="1">
    <citation type="journal article" date="2012" name="Genome Biol. Evol.">
        <title>Nucleomorph genome sequence of the cryptophyte alga Chroomonas mesostigmatica CCMP1168 reveals lineage-specific gene loss and genome complexity.</title>
        <authorList>
            <person name="Moore C.E."/>
            <person name="Curtis B."/>
            <person name="Mills T."/>
            <person name="Tanifuji G."/>
            <person name="Archibald J.M."/>
        </authorList>
    </citation>
    <scope>NUCLEOTIDE SEQUENCE [LARGE SCALE GENOMIC DNA]</scope>
    <source>
        <strain evidence="2 3">CCMP1168</strain>
    </source>
</reference>